<dbReference type="Proteomes" id="UP001297422">
    <property type="component" value="Unassembled WGS sequence"/>
</dbReference>
<comment type="caution">
    <text evidence="2">The sequence shown here is derived from an EMBL/GenBank/DDBJ whole genome shotgun (WGS) entry which is preliminary data.</text>
</comment>
<evidence type="ECO:0000313" key="3">
    <source>
        <dbReference type="Proteomes" id="UP001297422"/>
    </source>
</evidence>
<dbReference type="InterPro" id="IPR051162">
    <property type="entry name" value="T4SS_component"/>
</dbReference>
<dbReference type="Gene3D" id="1.10.8.730">
    <property type="match status" value="1"/>
</dbReference>
<dbReference type="PANTHER" id="PTHR30121">
    <property type="entry name" value="UNCHARACTERIZED PROTEIN YJGR-RELATED"/>
    <property type="match status" value="1"/>
</dbReference>
<name>A0AAJ1F2I1_MEDGN</name>
<dbReference type="AlphaFoldDB" id="A0AAJ1F2I1"/>
<proteinExistence type="predicted"/>
<dbReference type="Gene3D" id="3.40.50.300">
    <property type="entry name" value="P-loop containing nucleotide triphosphate hydrolases"/>
    <property type="match status" value="1"/>
</dbReference>
<feature type="domain" description="TraG P-loop" evidence="1">
    <location>
        <begin position="610"/>
        <end position="741"/>
    </location>
</feature>
<accession>A0AAJ1F2I1</accession>
<dbReference type="Pfam" id="PF19044">
    <property type="entry name" value="P-loop_TraG"/>
    <property type="match status" value="1"/>
</dbReference>
<dbReference type="PANTHER" id="PTHR30121:SF6">
    <property type="entry name" value="SLR6007 PROTEIN"/>
    <property type="match status" value="1"/>
</dbReference>
<gene>
    <name evidence="2" type="ORF">LIQ10_18425</name>
</gene>
<dbReference type="NCBIfam" id="NF045971">
    <property type="entry name" value="conju_CD1110"/>
    <property type="match status" value="1"/>
</dbReference>
<reference evidence="2" key="1">
    <citation type="submission" date="2021-10" db="EMBL/GenBank/DDBJ databases">
        <title>Collection of gut derived symbiotic bacterial strains cultured from healthy donors.</title>
        <authorList>
            <person name="Lin H."/>
            <person name="Littmann E."/>
            <person name="Claire K."/>
            <person name="Pamer E."/>
        </authorList>
    </citation>
    <scope>NUCLEOTIDE SEQUENCE</scope>
    <source>
        <strain evidence="2">MSK.23.4</strain>
    </source>
</reference>
<evidence type="ECO:0000313" key="2">
    <source>
        <dbReference type="EMBL" id="MCB5495680.1"/>
    </source>
</evidence>
<dbReference type="EMBL" id="JAJBNC010000054">
    <property type="protein sequence ID" value="MCB5495680.1"/>
    <property type="molecule type" value="Genomic_DNA"/>
</dbReference>
<organism evidence="2 3">
    <name type="scientific">Mediterraneibacter gnavus</name>
    <name type="common">Ruminococcus gnavus</name>
    <dbReference type="NCBI Taxonomy" id="33038"/>
    <lineage>
        <taxon>Bacteria</taxon>
        <taxon>Bacillati</taxon>
        <taxon>Bacillota</taxon>
        <taxon>Clostridia</taxon>
        <taxon>Lachnospirales</taxon>
        <taxon>Lachnospiraceae</taxon>
        <taxon>Mediterraneibacter</taxon>
    </lineage>
</organism>
<sequence>MRLIKTLQQALKMDREKFKVPRSVQQAIPIQRIWPDGVFQSGTKFSKTFRFSDINYAIASKEDKTEMFLDYSELLNALDSGAAAKITLNNRQINKEEFEASLLLPMKEDGLDEYRKEYNEMLLSKVSGTNNSIYQERYLTVSVHKKNIDEARTYFARVGTDIITHLSKLSSIGEELDAEQRLQIFRDFFRADEPQCFPFDMKAFAKKGSSFKDWICPQSMEFSKDFFKINERFGRVLYMQDYASYVKDDMISELCDLSRDLMLSIDILPVPTDEAVREIQNRLLGVETNVTNWQRRQNANNNFSAIVPYDMELQRKETKEMLDDLTTRDQRMMFGILTMVHMADSKKQLDSDTESILSVVRKHLCQMATLKWQQVDGLNTVLLYGIRKINALRTLTTESTAVLIPFHTQEIMQPGGIYYGQNAVSKNMLVADRRKLLNGNSFRLGVSGSGKSFSAKEEIVDLALSTEDDILILDPESEFGSLVEALNGEVISISATSHTHLNALDMDSAYGNDKNPLIEKSEFILSLFEQLVGAGNLSAKEKSILDRCTADVYREYIRSGYKSEVPTLKDLYRQLMLQPEEEARGLALSSELFINGSLNTFAQKTNVDTKNRIIAYDIRELGEQLMPLGMLVTLDSIFNRVIQNWKKGKTTWVFADEFYLLFRYQYSADFFYRLYKRIRKYHGFVTSLTQNVEELLKSDTARLMLANSEFLILLNQAATDRDELASLLNISENQLSYITNVGAGKGLIRCSGNLVPFENSFPKNTKLYRLMTTKLSDMSDNFVN</sequence>
<dbReference type="InterPro" id="IPR043964">
    <property type="entry name" value="P-loop_TraG"/>
</dbReference>
<dbReference type="SUPFAM" id="SSF52540">
    <property type="entry name" value="P-loop containing nucleoside triphosphate hydrolases"/>
    <property type="match status" value="1"/>
</dbReference>
<protein>
    <submittedName>
        <fullName evidence="2">DUF87 domain-containing protein</fullName>
    </submittedName>
</protein>
<evidence type="ECO:0000259" key="1">
    <source>
        <dbReference type="Pfam" id="PF19044"/>
    </source>
</evidence>
<dbReference type="InterPro" id="IPR027417">
    <property type="entry name" value="P-loop_NTPase"/>
</dbReference>